<sequence length="321" mass="35671">MEDGEEGLRSRLTNLREQLTRVSADLERHSGTLPRKNSETGLVPVEVTAQSRLLSDVEKSDKALGRVYRDLRDALAELAELDLKPARRRQEAARLYERLRSAPFPRTADRDVIGEIKETFTYASSPLLQAGDGLFFQATQLFLERYARHTAAVRSLHDQTRDRCETLTAFAQEALEGPVLKPPVEMSLDEADELHHRAFEQLVADLLHRDGFRIVRSGGGAGDQGADVIAVDQFGRRIMLQAKHFRKGQGSVGQPVVQHLYGGAVAEHQATLPVVVTNGRFTAAAKVWAAERDRVRLVDREGLRRWAQEGVPLADVISPSG</sequence>
<dbReference type="InterPro" id="IPR011856">
    <property type="entry name" value="tRNA_endonuc-like_dom_sf"/>
</dbReference>
<dbReference type="Proteomes" id="UP001589716">
    <property type="component" value="Unassembled WGS sequence"/>
</dbReference>
<organism evidence="2 3">
    <name type="scientific">Streptomyces roseoviridis</name>
    <dbReference type="NCBI Taxonomy" id="67361"/>
    <lineage>
        <taxon>Bacteria</taxon>
        <taxon>Bacillati</taxon>
        <taxon>Actinomycetota</taxon>
        <taxon>Actinomycetes</taxon>
        <taxon>Kitasatosporales</taxon>
        <taxon>Streptomycetaceae</taxon>
        <taxon>Streptomyces</taxon>
    </lineage>
</organism>
<feature type="domain" description="Restriction endonuclease type IV Mrr" evidence="1">
    <location>
        <begin position="192"/>
        <end position="306"/>
    </location>
</feature>
<dbReference type="EMBL" id="JBHMCT010000019">
    <property type="protein sequence ID" value="MFB9557894.1"/>
    <property type="molecule type" value="Genomic_DNA"/>
</dbReference>
<evidence type="ECO:0000259" key="1">
    <source>
        <dbReference type="Pfam" id="PF04471"/>
    </source>
</evidence>
<dbReference type="PANTHER" id="PTHR30015">
    <property type="entry name" value="MRR RESTRICTION SYSTEM PROTEIN"/>
    <property type="match status" value="1"/>
</dbReference>
<keyword evidence="3" id="KW-1185">Reference proteome</keyword>
<dbReference type="InterPro" id="IPR011335">
    <property type="entry name" value="Restrct_endonuc-II-like"/>
</dbReference>
<dbReference type="RefSeq" id="WP_345485019.1">
    <property type="nucleotide sequence ID" value="NZ_BAAAWU010000001.1"/>
</dbReference>
<dbReference type="GO" id="GO:0016787">
    <property type="term" value="F:hydrolase activity"/>
    <property type="evidence" value="ECO:0007669"/>
    <property type="project" value="UniProtKB-KW"/>
</dbReference>
<dbReference type="Pfam" id="PF04471">
    <property type="entry name" value="Mrr_cat"/>
    <property type="match status" value="1"/>
</dbReference>
<accession>A0ABV5QY38</accession>
<dbReference type="GO" id="GO:0004519">
    <property type="term" value="F:endonuclease activity"/>
    <property type="evidence" value="ECO:0007669"/>
    <property type="project" value="UniProtKB-KW"/>
</dbReference>
<reference evidence="2 3" key="1">
    <citation type="submission" date="2024-09" db="EMBL/GenBank/DDBJ databases">
        <authorList>
            <person name="Sun Q."/>
            <person name="Mori K."/>
        </authorList>
    </citation>
    <scope>NUCLEOTIDE SEQUENCE [LARGE SCALE GENOMIC DNA]</scope>
    <source>
        <strain evidence="2 3">JCM 4414</strain>
    </source>
</reference>
<keyword evidence="2" id="KW-0540">Nuclease</keyword>
<keyword evidence="2" id="KW-0378">Hydrolase</keyword>
<evidence type="ECO:0000313" key="3">
    <source>
        <dbReference type="Proteomes" id="UP001589716"/>
    </source>
</evidence>
<proteinExistence type="predicted"/>
<name>A0ABV5QY38_9ACTN</name>
<dbReference type="Gene3D" id="3.40.1350.10">
    <property type="match status" value="1"/>
</dbReference>
<dbReference type="PANTHER" id="PTHR30015:SF6">
    <property type="entry name" value="SLL1429 PROTEIN"/>
    <property type="match status" value="1"/>
</dbReference>
<dbReference type="InterPro" id="IPR007560">
    <property type="entry name" value="Restrct_endonuc_IV_Mrr"/>
</dbReference>
<evidence type="ECO:0000313" key="2">
    <source>
        <dbReference type="EMBL" id="MFB9557894.1"/>
    </source>
</evidence>
<keyword evidence="2" id="KW-0255">Endonuclease</keyword>
<dbReference type="SUPFAM" id="SSF52980">
    <property type="entry name" value="Restriction endonuclease-like"/>
    <property type="match status" value="1"/>
</dbReference>
<gene>
    <name evidence="2" type="ORF">ACFFTP_27375</name>
</gene>
<dbReference type="InterPro" id="IPR052906">
    <property type="entry name" value="Type_IV_Methyl-Rstrct_Enzyme"/>
</dbReference>
<comment type="caution">
    <text evidence="2">The sequence shown here is derived from an EMBL/GenBank/DDBJ whole genome shotgun (WGS) entry which is preliminary data.</text>
</comment>
<protein>
    <submittedName>
        <fullName evidence="2">Restriction endonuclease</fullName>
        <ecNumber evidence="2">3.1.21.-</ecNumber>
    </submittedName>
</protein>
<dbReference type="EC" id="3.1.21.-" evidence="2"/>